<sequence>MNKSIFLSINFEFQSTLILIRELFVGASFDLTSRIYVKFKHVKPWGISRKELLQYPENTLGFHLGCFLLKHNYEPQPRCENHDVFHVLTGYQTDTAQEIALQFFLYGNGKRSPFLLLAMIAGYFLYPDHYTSFKKAQSRGQKTKSLHHLNYKALLNTSIITFKNAFNINQL</sequence>
<dbReference type="Proteomes" id="UP000290608">
    <property type="component" value="Unassembled WGS sequence"/>
</dbReference>
<reference evidence="1 2" key="1">
    <citation type="submission" date="2018-07" db="EMBL/GenBank/DDBJ databases">
        <title>Leeuwenhoekiella genomics.</title>
        <authorList>
            <person name="Tahon G."/>
            <person name="Willems A."/>
        </authorList>
    </citation>
    <scope>NUCLEOTIDE SEQUENCE [LARGE SCALE GENOMIC DNA]</scope>
    <source>
        <strain evidence="1 2">LMG 1345</strain>
    </source>
</reference>
<gene>
    <name evidence="1" type="ORF">DSL99_1996</name>
</gene>
<comment type="caution">
    <text evidence="1">The sequence shown here is derived from an EMBL/GenBank/DDBJ whole genome shotgun (WGS) entry which is preliminary data.</text>
</comment>
<accession>A0A4V1KSD2</accession>
<dbReference type="InterPro" id="IPR007715">
    <property type="entry name" value="Coq4"/>
</dbReference>
<protein>
    <submittedName>
        <fullName evidence="1">Ubiquinone biosynthesis protein COQ4</fullName>
    </submittedName>
</protein>
<organism evidence="1 2">
    <name type="scientific">Leeuwenhoekiella marinoflava</name>
    <dbReference type="NCBI Taxonomy" id="988"/>
    <lineage>
        <taxon>Bacteria</taxon>
        <taxon>Pseudomonadati</taxon>
        <taxon>Bacteroidota</taxon>
        <taxon>Flavobacteriia</taxon>
        <taxon>Flavobacteriales</taxon>
        <taxon>Flavobacteriaceae</taxon>
        <taxon>Leeuwenhoekiella</taxon>
    </lineage>
</organism>
<dbReference type="GO" id="GO:0006744">
    <property type="term" value="P:ubiquinone biosynthetic process"/>
    <property type="evidence" value="ECO:0007669"/>
    <property type="project" value="InterPro"/>
</dbReference>
<evidence type="ECO:0000313" key="2">
    <source>
        <dbReference type="Proteomes" id="UP000290608"/>
    </source>
</evidence>
<keyword evidence="1" id="KW-0830">Ubiquinone</keyword>
<proteinExistence type="predicted"/>
<dbReference type="RefSeq" id="WP_073099123.1">
    <property type="nucleotide sequence ID" value="NZ_JBALUR010000029.1"/>
</dbReference>
<dbReference type="AlphaFoldDB" id="A0A4V1KSD2"/>
<dbReference type="EMBL" id="QOVL01000008">
    <property type="protein sequence ID" value="RXG29940.1"/>
    <property type="molecule type" value="Genomic_DNA"/>
</dbReference>
<evidence type="ECO:0000313" key="1">
    <source>
        <dbReference type="EMBL" id="RXG29940.1"/>
    </source>
</evidence>
<dbReference type="STRING" id="1122159.SAMN02745246_02041"/>
<dbReference type="Pfam" id="PF05019">
    <property type="entry name" value="Coq4"/>
    <property type="match status" value="1"/>
</dbReference>
<name>A0A4V1KSD2_9FLAO</name>